<evidence type="ECO:0000313" key="4">
    <source>
        <dbReference type="Proteomes" id="UP000000814"/>
    </source>
</evidence>
<organism evidence="3 4">
    <name type="scientific">Clostridium acetobutylicum (strain ATCC 824 / DSM 792 / JCM 1419 / IAM 19013 / LMG 5710 / NBRC 13948 / NRRL B-527 / VKM B-1787 / 2291 / W)</name>
    <dbReference type="NCBI Taxonomy" id="272562"/>
    <lineage>
        <taxon>Bacteria</taxon>
        <taxon>Bacillati</taxon>
        <taxon>Bacillota</taxon>
        <taxon>Clostridia</taxon>
        <taxon>Eubacteriales</taxon>
        <taxon>Clostridiaceae</taxon>
        <taxon>Clostridium</taxon>
    </lineage>
</organism>
<evidence type="ECO:0000256" key="1">
    <source>
        <dbReference type="ARBA" id="ARBA00022679"/>
    </source>
</evidence>
<dbReference type="HOGENOM" id="CLU_051638_8_1_9"/>
<dbReference type="GO" id="GO:0016746">
    <property type="term" value="F:acyltransferase activity"/>
    <property type="evidence" value="ECO:0007669"/>
    <property type="project" value="UniProtKB-KW"/>
</dbReference>
<dbReference type="GeneID" id="44998818"/>
<dbReference type="PANTHER" id="PTHR43300:SF12">
    <property type="entry name" value="CHLORAMPHENICOL ACETYLTRANSFERASE"/>
    <property type="match status" value="1"/>
</dbReference>
<accession>Q97GM3</accession>
<keyword evidence="1 3" id="KW-0808">Transferase</keyword>
<gene>
    <name evidence="3" type="ordered locus">CA_C2343</name>
</gene>
<dbReference type="eggNOG" id="COG0110">
    <property type="taxonomic scope" value="Bacteria"/>
</dbReference>
<dbReference type="InterPro" id="IPR011004">
    <property type="entry name" value="Trimer_LpxA-like_sf"/>
</dbReference>
<protein>
    <submittedName>
        <fullName evidence="3">LPS biosynthesis O-acetyl transferase</fullName>
    </submittedName>
</protein>
<dbReference type="RefSeq" id="WP_010965640.1">
    <property type="nucleotide sequence ID" value="NC_003030.1"/>
</dbReference>
<dbReference type="AlphaFoldDB" id="Q97GM3"/>
<dbReference type="OrthoDB" id="9801697at2"/>
<keyword evidence="2" id="KW-0012">Acyltransferase</keyword>
<dbReference type="PIR" id="H97188">
    <property type="entry name" value="H97188"/>
</dbReference>
<dbReference type="Proteomes" id="UP000000814">
    <property type="component" value="Chromosome"/>
</dbReference>
<dbReference type="STRING" id="272562.CA_C2343"/>
<reference evidence="3 4" key="1">
    <citation type="journal article" date="2001" name="J. Bacteriol.">
        <title>Genome sequence and comparative analysis of the solvent-producing bacterium Clostridium acetobutylicum.</title>
        <authorList>
            <person name="Nolling J."/>
            <person name="Breton G."/>
            <person name="Omelchenko M.V."/>
            <person name="Makarova K.S."/>
            <person name="Zeng Q."/>
            <person name="Gibson R."/>
            <person name="Lee H.M."/>
            <person name="Dubois J."/>
            <person name="Qiu D."/>
            <person name="Hitti J."/>
            <person name="Wolf Y.I."/>
            <person name="Tatusov R.L."/>
            <person name="Sabathe F."/>
            <person name="Doucette-Stamm L."/>
            <person name="Soucaille P."/>
            <person name="Daly M.J."/>
            <person name="Bennett G.N."/>
            <person name="Koonin E.V."/>
            <person name="Smith D.R."/>
        </authorList>
    </citation>
    <scope>NUCLEOTIDE SEQUENCE [LARGE SCALE GENOMIC DNA]</scope>
    <source>
        <strain evidence="4">ATCC 824 / DSM 792 / JCM 1419 / LMG 5710 / VKM B-1787</strain>
    </source>
</reference>
<name>Q97GM3_CLOAB</name>
<dbReference type="KEGG" id="cac:CA_C2343"/>
<evidence type="ECO:0000313" key="3">
    <source>
        <dbReference type="EMBL" id="AAK80299.1"/>
    </source>
</evidence>
<dbReference type="Gene3D" id="2.160.10.10">
    <property type="entry name" value="Hexapeptide repeat proteins"/>
    <property type="match status" value="1"/>
</dbReference>
<dbReference type="SUPFAM" id="SSF51161">
    <property type="entry name" value="Trimeric LpxA-like enzymes"/>
    <property type="match status" value="1"/>
</dbReference>
<dbReference type="PATRIC" id="fig|272562.8.peg.2539"/>
<keyword evidence="4" id="KW-1185">Reference proteome</keyword>
<proteinExistence type="predicted"/>
<dbReference type="EMBL" id="AE001437">
    <property type="protein sequence ID" value="AAK80299.1"/>
    <property type="molecule type" value="Genomic_DNA"/>
</dbReference>
<dbReference type="eggNOG" id="COG1045">
    <property type="taxonomic scope" value="Bacteria"/>
</dbReference>
<dbReference type="PANTHER" id="PTHR43300">
    <property type="entry name" value="ACETYLTRANSFERASE"/>
    <property type="match status" value="1"/>
</dbReference>
<dbReference type="InterPro" id="IPR050179">
    <property type="entry name" value="Trans_hexapeptide_repeat"/>
</dbReference>
<evidence type="ECO:0000256" key="2">
    <source>
        <dbReference type="ARBA" id="ARBA00023315"/>
    </source>
</evidence>
<sequence>MNFKSIGKNVIIYGKAKITFPENVEIGDNVIIDDFVFINAKKRVKIGNNIHIASFVSITGNEELIMENFSALATGTKVLTSTDDYTNSYLTNSTVPDEFKNVYSAPVILKKFSIVGANSVVLPGAVLSEGTYVGANSLIKANTITEPYSLYVGSPIRKIKNMDREKILALEKKYLNEYVDKK</sequence>